<dbReference type="Proteomes" id="UP000193228">
    <property type="component" value="Unassembled WGS sequence"/>
</dbReference>
<name>A0A1X7KV27_9BURK</name>
<proteinExistence type="predicted"/>
<organism evidence="1 2">
    <name type="scientific">Paraburkholderia susongensis</name>
    <dbReference type="NCBI Taxonomy" id="1515439"/>
    <lineage>
        <taxon>Bacteria</taxon>
        <taxon>Pseudomonadati</taxon>
        <taxon>Pseudomonadota</taxon>
        <taxon>Betaproteobacteria</taxon>
        <taxon>Burkholderiales</taxon>
        <taxon>Burkholderiaceae</taxon>
        <taxon>Paraburkholderia</taxon>
    </lineage>
</organism>
<gene>
    <name evidence="1" type="ORF">SAMN06265784_104347</name>
</gene>
<evidence type="ECO:0000313" key="2">
    <source>
        <dbReference type="Proteomes" id="UP000193228"/>
    </source>
</evidence>
<evidence type="ECO:0000313" key="1">
    <source>
        <dbReference type="EMBL" id="SMG45164.1"/>
    </source>
</evidence>
<sequence>MSLSVFEMCSVELYCQRPLGARYVICNEQHYKVCLRKAADLEKAKADTREFLGIAGLNRREWEKDGNLVRSIQKRGWLWLRGVRDRNPDTDGWWVINALLSEVRRGSLLAIKGPRADLFPRPHGTPLRTLPASAVYLPDGEPRLSGQYDPGTRQGRLVAARAAMASSSLHDAAVAVVGTLAGGNYTNADSAHGSDPAHDGDTSTLSGNAQPFKYTPDTVSRDAEYLAGIGNRGDMYACDIISAECKGSVLREFPGQYLDSTLNDIQNDAQDGVKDARKALKLLNDGRFKK</sequence>
<dbReference type="OrthoDB" id="9103676at2"/>
<reference evidence="2" key="1">
    <citation type="submission" date="2017-04" db="EMBL/GenBank/DDBJ databases">
        <authorList>
            <person name="Varghese N."/>
            <person name="Submissions S."/>
        </authorList>
    </citation>
    <scope>NUCLEOTIDE SEQUENCE [LARGE SCALE GENOMIC DNA]</scope>
    <source>
        <strain evidence="2">LMG 29540</strain>
    </source>
</reference>
<dbReference type="RefSeq" id="WP_085484158.1">
    <property type="nucleotide sequence ID" value="NZ_FXAT01000004.1"/>
</dbReference>
<dbReference type="AlphaFoldDB" id="A0A1X7KV27"/>
<keyword evidence="2" id="KW-1185">Reference proteome</keyword>
<accession>A0A1X7KV27</accession>
<dbReference type="EMBL" id="FXAT01000004">
    <property type="protein sequence ID" value="SMG45164.1"/>
    <property type="molecule type" value="Genomic_DNA"/>
</dbReference>
<dbReference type="STRING" id="1515439.SAMN06265784_104347"/>
<protein>
    <submittedName>
        <fullName evidence="1">Uncharacterized protein</fullName>
    </submittedName>
</protein>